<gene>
    <name evidence="2" type="ORF">SGFS_089850</name>
</gene>
<reference evidence="2 3" key="2">
    <citation type="journal article" date="2023" name="ChemBioChem">
        <title>Acyltransferase Domain Exchange between Two Independent Type I Polyketide Synthases in the Same Producer Strain of Macrolide Antibiotics.</title>
        <authorList>
            <person name="Kudo F."/>
            <person name="Kishikawa K."/>
            <person name="Tsuboi K."/>
            <person name="Kido T."/>
            <person name="Usui T."/>
            <person name="Hashimoto J."/>
            <person name="Shin-Ya K."/>
            <person name="Miyanaga A."/>
            <person name="Eguchi T."/>
        </authorList>
    </citation>
    <scope>NUCLEOTIDE SEQUENCE [LARGE SCALE GENOMIC DNA]</scope>
    <source>
        <strain evidence="2 3">A-8890</strain>
    </source>
</reference>
<evidence type="ECO:0000313" key="2">
    <source>
        <dbReference type="EMBL" id="BBC37691.1"/>
    </source>
</evidence>
<keyword evidence="3" id="KW-1185">Reference proteome</keyword>
<dbReference type="Proteomes" id="UP001321542">
    <property type="component" value="Chromosome"/>
</dbReference>
<sequence length="61" mass="6154">MDRCAAASGRGLPYPPIPRLRRPAAAEGGGVGHGHSLTTGTRADRVHRRGADGGAPAVKGL</sequence>
<feature type="region of interest" description="Disordered" evidence="1">
    <location>
        <begin position="1"/>
        <end position="61"/>
    </location>
</feature>
<accession>A0ABM7FKQ2</accession>
<evidence type="ECO:0000256" key="1">
    <source>
        <dbReference type="SAM" id="MobiDB-lite"/>
    </source>
</evidence>
<organism evidence="2 3">
    <name type="scientific">Streptomyces graminofaciens</name>
    <dbReference type="NCBI Taxonomy" id="68212"/>
    <lineage>
        <taxon>Bacteria</taxon>
        <taxon>Bacillati</taxon>
        <taxon>Actinomycetota</taxon>
        <taxon>Actinomycetes</taxon>
        <taxon>Kitasatosporales</taxon>
        <taxon>Streptomycetaceae</taxon>
        <taxon>Streptomyces</taxon>
    </lineage>
</organism>
<proteinExistence type="predicted"/>
<evidence type="ECO:0000313" key="3">
    <source>
        <dbReference type="Proteomes" id="UP001321542"/>
    </source>
</evidence>
<protein>
    <submittedName>
        <fullName evidence="2">Uncharacterized protein</fullName>
    </submittedName>
</protein>
<name>A0ABM7FKQ2_9ACTN</name>
<dbReference type="EMBL" id="AP018448">
    <property type="protein sequence ID" value="BBC37691.1"/>
    <property type="molecule type" value="Genomic_DNA"/>
</dbReference>
<reference evidence="2 3" key="1">
    <citation type="journal article" date="2010" name="ChemBioChem">
        <title>Cloning and characterization of the biosynthetic gene cluster of 16-membered macrolide antibiotic FD-891: involvement of a dual functional cytochrome P450 monooxygenase catalyzing epoxidation and hydroxylation.</title>
        <authorList>
            <person name="Kudo F."/>
            <person name="Motegi A."/>
            <person name="Mizoue K."/>
            <person name="Eguchi T."/>
        </authorList>
    </citation>
    <scope>NUCLEOTIDE SEQUENCE [LARGE SCALE GENOMIC DNA]</scope>
    <source>
        <strain evidence="2 3">A-8890</strain>
    </source>
</reference>